<name>A0A212R973_9CHLR</name>
<proteinExistence type="predicted"/>
<sequence>MTPQTIEELFQDPVFRLKFLELLDRDPAFREEVRRKLLTDELLALPERVERLRLEIHKEFERVWKAIQENNRQIAALTERMERVEAQIATLTQQVQENSRQIAALTERMERVEAQIATLTQQVQENSRQIAALTERMERVEAQIAALTEEVRDLRRTVGRMEERWGLAHENMAEDLMPRFLASAGRQVRRSAMVQFDGEADLVLEVEEADGRRVTWVVEVKGRVWGPRPFEQVLERIRDAVFRSWLQREGFPEPVIPVVFGLAIYAGAEAMAQKLGVGLYEARRGEVVAPSLPEP</sequence>
<dbReference type="EMBL" id="FYEK01000037">
    <property type="protein sequence ID" value="SNB68599.1"/>
    <property type="molecule type" value="Genomic_DNA"/>
</dbReference>
<evidence type="ECO:0000313" key="3">
    <source>
        <dbReference type="Proteomes" id="UP000197025"/>
    </source>
</evidence>
<feature type="coiled-coil region" evidence="1">
    <location>
        <begin position="67"/>
        <end position="164"/>
    </location>
</feature>
<accession>A0A212R973</accession>
<dbReference type="OrthoDB" id="172386at2"/>
<dbReference type="SUPFAM" id="SSF90257">
    <property type="entry name" value="Myosin rod fragments"/>
    <property type="match status" value="1"/>
</dbReference>
<dbReference type="InterPro" id="IPR024271">
    <property type="entry name" value="DUF3782"/>
</dbReference>
<reference evidence="3" key="1">
    <citation type="submission" date="2017-06" db="EMBL/GenBank/DDBJ databases">
        <authorList>
            <person name="Varghese N."/>
            <person name="Submissions S."/>
        </authorList>
    </citation>
    <scope>NUCLEOTIDE SEQUENCE [LARGE SCALE GENOMIC DNA]</scope>
    <source>
        <strain evidence="3">JAD2</strain>
    </source>
</reference>
<dbReference type="RefSeq" id="WP_088571670.1">
    <property type="nucleotide sequence ID" value="NZ_FYEK01000037.1"/>
</dbReference>
<dbReference type="Pfam" id="PF12644">
    <property type="entry name" value="DUF3782"/>
    <property type="match status" value="1"/>
</dbReference>
<dbReference type="Proteomes" id="UP000197025">
    <property type="component" value="Unassembled WGS sequence"/>
</dbReference>
<dbReference type="InParanoid" id="A0A212R973"/>
<keyword evidence="1" id="KW-0175">Coiled coil</keyword>
<protein>
    <submittedName>
        <fullName evidence="2">Zn-ribbon protein, possibly nucleic acid-binding</fullName>
    </submittedName>
</protein>
<keyword evidence="3" id="KW-1185">Reference proteome</keyword>
<evidence type="ECO:0000256" key="1">
    <source>
        <dbReference type="SAM" id="Coils"/>
    </source>
</evidence>
<evidence type="ECO:0000313" key="2">
    <source>
        <dbReference type="EMBL" id="SNB68599.1"/>
    </source>
</evidence>
<dbReference type="Gene3D" id="1.20.5.340">
    <property type="match status" value="2"/>
</dbReference>
<organism evidence="2 3">
    <name type="scientific">Thermoflexus hugenholtzii JAD2</name>
    <dbReference type="NCBI Taxonomy" id="877466"/>
    <lineage>
        <taxon>Bacteria</taxon>
        <taxon>Bacillati</taxon>
        <taxon>Chloroflexota</taxon>
        <taxon>Thermoflexia</taxon>
        <taxon>Thermoflexales</taxon>
        <taxon>Thermoflexaceae</taxon>
        <taxon>Thermoflexus</taxon>
    </lineage>
</organism>
<dbReference type="AlphaFoldDB" id="A0A212R973"/>
<gene>
    <name evidence="2" type="ORF">SAMN02746019_00014090</name>
</gene>